<gene>
    <name evidence="3" type="ORF">AA314_03436</name>
</gene>
<dbReference type="PANTHER" id="PTHR45622:SF44">
    <property type="entry name" value="REGULATOR OF CHROMOSOME CONDENSATION (RCC1) FAMILY PROTEIN"/>
    <property type="match status" value="1"/>
</dbReference>
<evidence type="ECO:0000259" key="2">
    <source>
        <dbReference type="Pfam" id="PF25390"/>
    </source>
</evidence>
<evidence type="ECO:0000313" key="3">
    <source>
        <dbReference type="EMBL" id="AKJ01810.1"/>
    </source>
</evidence>
<dbReference type="Pfam" id="PF25390">
    <property type="entry name" value="WD40_RLD"/>
    <property type="match status" value="1"/>
</dbReference>
<dbReference type="InterPro" id="IPR009091">
    <property type="entry name" value="RCC1/BLIP-II"/>
</dbReference>
<dbReference type="InterPro" id="IPR051709">
    <property type="entry name" value="Ub-ligase/GTPase-reg"/>
</dbReference>
<dbReference type="KEGG" id="age:AA314_03436"/>
<dbReference type="EMBL" id="CP011509">
    <property type="protein sequence ID" value="AKJ01810.1"/>
    <property type="molecule type" value="Genomic_DNA"/>
</dbReference>
<dbReference type="Gene3D" id="2.130.10.30">
    <property type="entry name" value="Regulator of chromosome condensation 1/beta-lactamase-inhibitor protein II"/>
    <property type="match status" value="5"/>
</dbReference>
<protein>
    <submittedName>
        <fullName evidence="3">BNR repeat domain protein</fullName>
    </submittedName>
</protein>
<feature type="domain" description="RCC1-like" evidence="2">
    <location>
        <begin position="1"/>
        <end position="297"/>
    </location>
</feature>
<dbReference type="Pfam" id="PF00415">
    <property type="entry name" value="RCC1"/>
    <property type="match status" value="3"/>
</dbReference>
<accession>A0AAC8Q671</accession>
<dbReference type="Proteomes" id="UP000035579">
    <property type="component" value="Chromosome"/>
</dbReference>
<dbReference type="Pfam" id="PF13540">
    <property type="entry name" value="RCC1_2"/>
    <property type="match status" value="3"/>
</dbReference>
<dbReference type="AlphaFoldDB" id="A0AAC8Q671"/>
<evidence type="ECO:0000313" key="4">
    <source>
        <dbReference type="Proteomes" id="UP000035579"/>
    </source>
</evidence>
<dbReference type="InterPro" id="IPR058923">
    <property type="entry name" value="RCC1-like_dom"/>
</dbReference>
<dbReference type="PROSITE" id="PS50012">
    <property type="entry name" value="RCC1_3"/>
    <property type="match status" value="12"/>
</dbReference>
<dbReference type="InterPro" id="IPR000408">
    <property type="entry name" value="Reg_chr_condens"/>
</dbReference>
<dbReference type="PROSITE" id="PS00626">
    <property type="entry name" value="RCC1_2"/>
    <property type="match status" value="1"/>
</dbReference>
<dbReference type="PANTHER" id="PTHR45622">
    <property type="entry name" value="UBIQUITIN-PROTEIN LIGASE E3A-RELATED"/>
    <property type="match status" value="1"/>
</dbReference>
<reference evidence="3 4" key="1">
    <citation type="submission" date="2015-05" db="EMBL/GenBank/DDBJ databases">
        <title>Genome assembly of Archangium gephyra DSM 2261.</title>
        <authorList>
            <person name="Sharma G."/>
            <person name="Subramanian S."/>
        </authorList>
    </citation>
    <scope>NUCLEOTIDE SEQUENCE [LARGE SCALE GENOMIC DNA]</scope>
    <source>
        <strain evidence="3 4">DSM 2261</strain>
    </source>
</reference>
<name>A0AAC8Q671_9BACT</name>
<keyword evidence="1" id="KW-0677">Repeat</keyword>
<evidence type="ECO:0000256" key="1">
    <source>
        <dbReference type="ARBA" id="ARBA00022737"/>
    </source>
</evidence>
<organism evidence="3 4">
    <name type="scientific">Archangium gephyra</name>
    <dbReference type="NCBI Taxonomy" id="48"/>
    <lineage>
        <taxon>Bacteria</taxon>
        <taxon>Pseudomonadati</taxon>
        <taxon>Myxococcota</taxon>
        <taxon>Myxococcia</taxon>
        <taxon>Myxococcales</taxon>
        <taxon>Cystobacterineae</taxon>
        <taxon>Archangiaceae</taxon>
        <taxon>Archangium</taxon>
    </lineage>
</organism>
<dbReference type="SUPFAM" id="SSF50985">
    <property type="entry name" value="RCC1/BLIP-II"/>
    <property type="match status" value="2"/>
</dbReference>
<dbReference type="PRINTS" id="PR00633">
    <property type="entry name" value="RCCNDNSATION"/>
</dbReference>
<sequence>MALDADGTVWSWGYNASGQLGNGTTRDRPLPAALETIDRVKFIDAGASHTVALREDGTVWAWGLNRMGQLGQPASVSEPTPQQVPGLTDGVAVEAGSNHSLMLREDGTVWSWGSNTTGQLGRTTPTSFDATPVRVPGLTDVVALSAGNDNSLALREDGTVWSWGNNANGQLGRATSTRFDPLPARVPGLTGVVALSAGSGHVLALREDGSVWAWGNNQYLQLGFPNATSSNPTPRQVPALTDAVDVAAGSNFSLVRRADGSVWTWGLDPSVQSPWEGNDIPQRVEGPRHVIALAAGALPLVLDKDGTVWGWGWNTTGALGTGSNLRSTPVRTRDLSKIVSLSAGAYFSLALREDGTVWGWGDNRFAQLSPWLPELRATPSQVMELPKAVAIATGVIHSLAVAEDGTVWGWGDNNDGQFGPQLPTASPVQVEGLSGMVAVTAGPTFSLALRADGTVWGLGRNSSGQLGFPGDFDIHTTPRQVPELTGVVALSAGNAHVLALREDGTVWTWGANLSGQLGVELSVRSRHTPAPVPGLTDVVAISSGREFSLALRSDGTVWAWGYNKTGELGDGTLTSRYTPAPVPGLTDVVGLMGTSYGTALVLRRDGSIWGFGLNTLGMLANTAQLFYSTPVQLPAIAGVKALSAGEQTGFALLEDGTVRAWGSNRYDQIGDGVSSAHRTAVQARLPCRFTAMTSRDHRASEVKHCPAGP</sequence>
<proteinExistence type="predicted"/>